<feature type="chain" id="PRO_5004638876" evidence="1">
    <location>
        <begin position="24"/>
        <end position="311"/>
    </location>
</feature>
<comment type="caution">
    <text evidence="2">The sequence shown here is derived from an EMBL/GenBank/DDBJ whole genome shotgun (WGS) entry which is preliminary data.</text>
</comment>
<protein>
    <submittedName>
        <fullName evidence="2">Uncharacterized protein</fullName>
    </submittedName>
</protein>
<evidence type="ECO:0000313" key="2">
    <source>
        <dbReference type="EMBL" id="GAD68343.1"/>
    </source>
</evidence>
<dbReference type="STRING" id="1219065.VPR01S_13_00070"/>
<organism evidence="2 3">
    <name type="scientific">Vibrio proteolyticus NBRC 13287</name>
    <dbReference type="NCBI Taxonomy" id="1219065"/>
    <lineage>
        <taxon>Bacteria</taxon>
        <taxon>Pseudomonadati</taxon>
        <taxon>Pseudomonadota</taxon>
        <taxon>Gammaproteobacteria</taxon>
        <taxon>Vibrionales</taxon>
        <taxon>Vibrionaceae</taxon>
        <taxon>Vibrio</taxon>
    </lineage>
</organism>
<dbReference type="Proteomes" id="UP000016570">
    <property type="component" value="Unassembled WGS sequence"/>
</dbReference>
<sequence>MIKKQHQALWLGLLSSLSFMSYANHIVACDTYAAMALPNDAPLYNAPSHTGWSKGAAIVQGIPRGDAAPAYWSDAIIDKSMTTAEPWNAMTQWFTVFEAQDNQVHNVRVAVGDSDIWLLRSEDASMNPATAKWEHITPEMTPVIWAAYFSSNMVDYIRDIPYKASDTGAKEYTLSSNHYPIHGGTDIIGIDGSNVIGAFVRMKAWLIPDGPEAVRTIDNAKVLISVGADYYPTRTTTVANGSFANANYLPGVADSRFRYLTKTPQWYYMGTVTPDDLSIVDNNSPLIKSGGKNYLTREEWMTNPPPVPVDQ</sequence>
<reference evidence="2 3" key="1">
    <citation type="submission" date="2013-09" db="EMBL/GenBank/DDBJ databases">
        <title>Whole genome shotgun sequence of Vibrio proteolyticus NBRC 13287.</title>
        <authorList>
            <person name="Isaki S."/>
            <person name="Hosoyama A."/>
            <person name="Numata M."/>
            <person name="Hashimoto M."/>
            <person name="Hosoyama Y."/>
            <person name="Tsuchikane K."/>
            <person name="Noguchi M."/>
            <person name="Hirakata S."/>
            <person name="Ichikawa N."/>
            <person name="Ohji S."/>
            <person name="Yamazoe A."/>
            <person name="Fujita N."/>
        </authorList>
    </citation>
    <scope>NUCLEOTIDE SEQUENCE [LARGE SCALE GENOMIC DNA]</scope>
    <source>
        <strain evidence="2 3">NBRC 13287</strain>
    </source>
</reference>
<feature type="signal peptide" evidence="1">
    <location>
        <begin position="1"/>
        <end position="23"/>
    </location>
</feature>
<dbReference type="eggNOG" id="ENOG5033XW2">
    <property type="taxonomic scope" value="Bacteria"/>
</dbReference>
<dbReference type="AlphaFoldDB" id="U3BP88"/>
<proteinExistence type="predicted"/>
<evidence type="ECO:0000256" key="1">
    <source>
        <dbReference type="SAM" id="SignalP"/>
    </source>
</evidence>
<keyword evidence="1" id="KW-0732">Signal</keyword>
<gene>
    <name evidence="2" type="ORF">VPR01S_13_00070</name>
</gene>
<name>U3BP88_VIBPR</name>
<dbReference type="EMBL" id="BATJ01000013">
    <property type="protein sequence ID" value="GAD68343.1"/>
    <property type="molecule type" value="Genomic_DNA"/>
</dbReference>
<dbReference type="RefSeq" id="WP_021706314.1">
    <property type="nucleotide sequence ID" value="NZ_BATJ01000013.1"/>
</dbReference>
<accession>U3BP88</accession>
<evidence type="ECO:0000313" key="3">
    <source>
        <dbReference type="Proteomes" id="UP000016570"/>
    </source>
</evidence>
<keyword evidence="3" id="KW-1185">Reference proteome</keyword>